<dbReference type="GO" id="GO:0016567">
    <property type="term" value="P:protein ubiquitination"/>
    <property type="evidence" value="ECO:0007669"/>
    <property type="project" value="InterPro"/>
</dbReference>
<dbReference type="PROSITE" id="PS00028">
    <property type="entry name" value="ZINC_FINGER_C2H2_1"/>
    <property type="match status" value="1"/>
</dbReference>
<dbReference type="Proteomes" id="UP000288716">
    <property type="component" value="Unassembled WGS sequence"/>
</dbReference>
<dbReference type="GO" id="GO:0061630">
    <property type="term" value="F:ubiquitin protein ligase activity"/>
    <property type="evidence" value="ECO:0007669"/>
    <property type="project" value="InterPro"/>
</dbReference>
<feature type="non-terminal residue" evidence="7">
    <location>
        <position position="127"/>
    </location>
</feature>
<keyword evidence="1 4" id="KW-0479">Metal-binding</keyword>
<dbReference type="Gene3D" id="3.30.40.10">
    <property type="entry name" value="Zinc/RING finger domain, C3HC4 (zinc finger)"/>
    <property type="match status" value="1"/>
</dbReference>
<keyword evidence="1 4" id="KW-0863">Zinc-finger</keyword>
<evidence type="ECO:0000256" key="3">
    <source>
        <dbReference type="ARBA" id="ARBA00041081"/>
    </source>
</evidence>
<evidence type="ECO:0000259" key="5">
    <source>
        <dbReference type="PROSITE" id="PS50089"/>
    </source>
</evidence>
<dbReference type="Pfam" id="PF18408">
    <property type="entry name" value="zf_Hakai"/>
    <property type="match status" value="1"/>
</dbReference>
<evidence type="ECO:0000256" key="4">
    <source>
        <dbReference type="PROSITE-ProRule" id="PRU00042"/>
    </source>
</evidence>
<dbReference type="AlphaFoldDB" id="A0A443RUK7"/>
<evidence type="ECO:0000313" key="7">
    <source>
        <dbReference type="EMBL" id="RWS19032.1"/>
    </source>
</evidence>
<dbReference type="InterPro" id="IPR041042">
    <property type="entry name" value="Znf_Hakai"/>
</dbReference>
<dbReference type="PANTHER" id="PTHR13480:SF0">
    <property type="entry name" value="E3 UBIQUITIN-PROTEIN LIGASE HAKAI"/>
    <property type="match status" value="1"/>
</dbReference>
<dbReference type="PROSITE" id="PS50089">
    <property type="entry name" value="ZF_RING_2"/>
    <property type="match status" value="1"/>
</dbReference>
<name>A0A443RUK7_9ACAR</name>
<dbReference type="InterPro" id="IPR001841">
    <property type="entry name" value="Znf_RING"/>
</dbReference>
<feature type="domain" description="RING-type" evidence="5">
    <location>
        <begin position="45"/>
        <end position="81"/>
    </location>
</feature>
<dbReference type="GO" id="GO:0030155">
    <property type="term" value="P:regulation of cell adhesion"/>
    <property type="evidence" value="ECO:0007669"/>
    <property type="project" value="TreeGrafter"/>
</dbReference>
<protein>
    <recommendedName>
        <fullName evidence="3">E3 ubiquitin-protein ligase Hakai</fullName>
    </recommendedName>
</protein>
<dbReference type="InterPro" id="IPR013087">
    <property type="entry name" value="Znf_C2H2_type"/>
</dbReference>
<evidence type="ECO:0000313" key="8">
    <source>
        <dbReference type="Proteomes" id="UP000288716"/>
    </source>
</evidence>
<dbReference type="Gene3D" id="6.10.140.2210">
    <property type="match status" value="1"/>
</dbReference>
<reference evidence="7 8" key="1">
    <citation type="journal article" date="2018" name="Gigascience">
        <title>Genomes of trombidid mites reveal novel predicted allergens and laterally-transferred genes associated with secondary metabolism.</title>
        <authorList>
            <person name="Dong X."/>
            <person name="Chaisiri K."/>
            <person name="Xia D."/>
            <person name="Armstrong S.D."/>
            <person name="Fang Y."/>
            <person name="Donnelly M.J."/>
            <person name="Kadowaki T."/>
            <person name="McGarry J.W."/>
            <person name="Darby A.C."/>
            <person name="Makepeace B.L."/>
        </authorList>
    </citation>
    <scope>NUCLEOTIDE SEQUENCE [LARGE SCALE GENOMIC DNA]</scope>
    <source>
        <strain evidence="7">UoL-UT</strain>
    </source>
</reference>
<gene>
    <name evidence="7" type="ORF">B4U80_01190</name>
</gene>
<dbReference type="PROSITE" id="PS50157">
    <property type="entry name" value="ZINC_FINGER_C2H2_2"/>
    <property type="match status" value="1"/>
</dbReference>
<dbReference type="EMBL" id="NCKV01030999">
    <property type="protein sequence ID" value="RWS19032.1"/>
    <property type="molecule type" value="Genomic_DNA"/>
</dbReference>
<feature type="domain" description="C2H2-type" evidence="6">
    <location>
        <begin position="96"/>
        <end position="126"/>
    </location>
</feature>
<dbReference type="InterPro" id="IPR013083">
    <property type="entry name" value="Znf_RING/FYVE/PHD"/>
</dbReference>
<proteinExistence type="predicted"/>
<dbReference type="GO" id="GO:0008270">
    <property type="term" value="F:zinc ion binding"/>
    <property type="evidence" value="ECO:0007669"/>
    <property type="project" value="UniProtKB-KW"/>
</dbReference>
<evidence type="ECO:0000256" key="1">
    <source>
        <dbReference type="ARBA" id="ARBA00022771"/>
    </source>
</evidence>
<sequence length="127" mass="14442">MDFESLPFVGSATSSVLPLRGNEHVWKNKVLLIGEKCPNPRIHLCDKCKQPILLYGRMIPCKHVFCFSCGSSNDGTCFVCKDKVHRTEKNKLGSVYMCDVETCKRTYLSERDLSAHVNHRHITRKAS</sequence>
<dbReference type="VEuPathDB" id="VectorBase:LDEU013008"/>
<keyword evidence="8" id="KW-1185">Reference proteome</keyword>
<evidence type="ECO:0000256" key="2">
    <source>
        <dbReference type="ARBA" id="ARBA00022833"/>
    </source>
</evidence>
<evidence type="ECO:0000259" key="6">
    <source>
        <dbReference type="PROSITE" id="PS50157"/>
    </source>
</evidence>
<dbReference type="InterPro" id="IPR040383">
    <property type="entry name" value="HAKAI/CBLL2"/>
</dbReference>
<dbReference type="OrthoDB" id="547746at2759"/>
<dbReference type="PANTHER" id="PTHR13480">
    <property type="entry name" value="E3 UBIQUITIN-PROTEIN LIGASE HAKAI-RELATED"/>
    <property type="match status" value="1"/>
</dbReference>
<dbReference type="STRING" id="299467.A0A443RUK7"/>
<comment type="caution">
    <text evidence="7">The sequence shown here is derived from an EMBL/GenBank/DDBJ whole genome shotgun (WGS) entry which is preliminary data.</text>
</comment>
<accession>A0A443RUK7</accession>
<keyword evidence="2" id="KW-0862">Zinc</keyword>
<organism evidence="7 8">
    <name type="scientific">Leptotrombidium deliense</name>
    <dbReference type="NCBI Taxonomy" id="299467"/>
    <lineage>
        <taxon>Eukaryota</taxon>
        <taxon>Metazoa</taxon>
        <taxon>Ecdysozoa</taxon>
        <taxon>Arthropoda</taxon>
        <taxon>Chelicerata</taxon>
        <taxon>Arachnida</taxon>
        <taxon>Acari</taxon>
        <taxon>Acariformes</taxon>
        <taxon>Trombidiformes</taxon>
        <taxon>Prostigmata</taxon>
        <taxon>Anystina</taxon>
        <taxon>Parasitengona</taxon>
        <taxon>Trombiculoidea</taxon>
        <taxon>Trombiculidae</taxon>
        <taxon>Leptotrombidium</taxon>
    </lineage>
</organism>